<keyword evidence="1" id="KW-0812">Transmembrane</keyword>
<keyword evidence="1" id="KW-0472">Membrane</keyword>
<keyword evidence="1" id="KW-1133">Transmembrane helix</keyword>
<dbReference type="Proteomes" id="UP000183605">
    <property type="component" value="Unassembled WGS sequence"/>
</dbReference>
<dbReference type="EMBL" id="MNXQ01000006">
    <property type="protein sequence ID" value="OIP04349.1"/>
    <property type="molecule type" value="Genomic_DNA"/>
</dbReference>
<dbReference type="AlphaFoldDB" id="A0A1J5AZ61"/>
<sequence length="138" mass="15535">MLTFLKPKFLLKLVWFAFGLFGLIIIVKQYFPEFLPNLKNSSFIKGVQSGLVQNQTADFSSQSTPQPLNLKELTKLDPQQSSQIISQLIKAEITKILESTTTEIKQFPASQVKKIKIGACENLLEEDICSVAKEIQCQ</sequence>
<organism evidence="2 3">
    <name type="scientific">Candidatus Beckwithbacteria bacterium CG2_30_44_31</name>
    <dbReference type="NCBI Taxonomy" id="1805035"/>
    <lineage>
        <taxon>Bacteria</taxon>
        <taxon>Candidatus Beckwithiibacteriota</taxon>
    </lineage>
</organism>
<proteinExistence type="predicted"/>
<reference evidence="2 3" key="1">
    <citation type="journal article" date="2016" name="Environ. Microbiol.">
        <title>Genomic resolution of a cold subsurface aquifer community provides metabolic insights for novel microbes adapted to high CO concentrations.</title>
        <authorList>
            <person name="Probst A.J."/>
            <person name="Castelle C.J."/>
            <person name="Singh A."/>
            <person name="Brown C.T."/>
            <person name="Anantharaman K."/>
            <person name="Sharon I."/>
            <person name="Hug L.A."/>
            <person name="Burstein D."/>
            <person name="Emerson J.B."/>
            <person name="Thomas B.C."/>
            <person name="Banfield J.F."/>
        </authorList>
    </citation>
    <scope>NUCLEOTIDE SEQUENCE [LARGE SCALE GENOMIC DNA]</scope>
    <source>
        <strain evidence="2">CG2_30_44_31</strain>
    </source>
</reference>
<comment type="caution">
    <text evidence="2">The sequence shown here is derived from an EMBL/GenBank/DDBJ whole genome shotgun (WGS) entry which is preliminary data.</text>
</comment>
<evidence type="ECO:0000313" key="3">
    <source>
        <dbReference type="Proteomes" id="UP000183605"/>
    </source>
</evidence>
<gene>
    <name evidence="2" type="ORF">AUK18_00215</name>
</gene>
<protein>
    <submittedName>
        <fullName evidence="2">Uncharacterized protein</fullName>
    </submittedName>
</protein>
<evidence type="ECO:0000256" key="1">
    <source>
        <dbReference type="SAM" id="Phobius"/>
    </source>
</evidence>
<accession>A0A1J5AZ61</accession>
<feature type="transmembrane region" description="Helical" evidence="1">
    <location>
        <begin position="9"/>
        <end position="31"/>
    </location>
</feature>
<evidence type="ECO:0000313" key="2">
    <source>
        <dbReference type="EMBL" id="OIP04349.1"/>
    </source>
</evidence>
<name>A0A1J5AZ61_9BACT</name>